<dbReference type="InterPro" id="IPR009951">
    <property type="entry name" value="Host-nuc_inhib_Gam"/>
</dbReference>
<dbReference type="Pfam" id="PF07352">
    <property type="entry name" value="Phage_Mu_Gam"/>
    <property type="match status" value="1"/>
</dbReference>
<dbReference type="GO" id="GO:0042262">
    <property type="term" value="P:DNA protection"/>
    <property type="evidence" value="ECO:0007669"/>
    <property type="project" value="InterPro"/>
</dbReference>
<proteinExistence type="predicted"/>
<comment type="caution">
    <text evidence="1">The sequence shown here is derived from an EMBL/GenBank/DDBJ whole genome shotgun (WGS) entry which is preliminary data.</text>
</comment>
<accession>A0A2T0LCJ9</accession>
<evidence type="ECO:0000313" key="1">
    <source>
        <dbReference type="EMBL" id="PRX39492.1"/>
    </source>
</evidence>
<dbReference type="SUPFAM" id="SSF161266">
    <property type="entry name" value="Gam-like"/>
    <property type="match status" value="1"/>
</dbReference>
<dbReference type="GO" id="GO:0003690">
    <property type="term" value="F:double-stranded DNA binding"/>
    <property type="evidence" value="ECO:0007669"/>
    <property type="project" value="InterPro"/>
</dbReference>
<dbReference type="Proteomes" id="UP000237797">
    <property type="component" value="Unassembled WGS sequence"/>
</dbReference>
<protein>
    <submittedName>
        <fullName evidence="1">Gam-like protein</fullName>
    </submittedName>
</protein>
<reference evidence="1 2" key="1">
    <citation type="submission" date="2018-03" db="EMBL/GenBank/DDBJ databases">
        <title>Genomic Encyclopedia of Archaeal and Bacterial Type Strains, Phase II (KMG-II): from individual species to whole genera.</title>
        <authorList>
            <person name="Goeker M."/>
        </authorList>
    </citation>
    <scope>NUCLEOTIDE SEQUENCE [LARGE SCALE GENOMIC DNA]</scope>
    <source>
        <strain evidence="1 2">DSM 44946</strain>
    </source>
</reference>
<name>A0A2T0LCJ9_9BACL</name>
<evidence type="ECO:0000313" key="2">
    <source>
        <dbReference type="Proteomes" id="UP000237797"/>
    </source>
</evidence>
<gene>
    <name evidence="1" type="ORF">CLV97_12430</name>
</gene>
<dbReference type="AlphaFoldDB" id="A0A2T0LCJ9"/>
<dbReference type="OrthoDB" id="1908548at2"/>
<sequence>MMAIRLEDFLFPDPKDSEDEQFKIDSPEKADWALRKYAQAKRIVDEYTRQRDDMIVRANEWLAEVSKPYLDTMNRMEALLQEYHREQLRQNPKAKTIKRPVGTLKSVTRNKWHYREDDLLRWLKQHRPDLVRIKEEPNKQQLKKVAKIQGDRVYTEDGERVEGVMVMPETEFKIEVE</sequence>
<keyword evidence="2" id="KW-1185">Reference proteome</keyword>
<dbReference type="EMBL" id="PVNE01000024">
    <property type="protein sequence ID" value="PRX39492.1"/>
    <property type="molecule type" value="Genomic_DNA"/>
</dbReference>
<organism evidence="1 2">
    <name type="scientific">Planifilum fimeticola</name>
    <dbReference type="NCBI Taxonomy" id="201975"/>
    <lineage>
        <taxon>Bacteria</taxon>
        <taxon>Bacillati</taxon>
        <taxon>Bacillota</taxon>
        <taxon>Bacilli</taxon>
        <taxon>Bacillales</taxon>
        <taxon>Thermoactinomycetaceae</taxon>
        <taxon>Planifilum</taxon>
    </lineage>
</organism>